<evidence type="ECO:0000256" key="2">
    <source>
        <dbReference type="ARBA" id="ARBA00022857"/>
    </source>
</evidence>
<name>A0A8H4RSQ6_9HELO</name>
<dbReference type="GO" id="GO:0016616">
    <property type="term" value="F:oxidoreductase activity, acting on the CH-OH group of donors, NAD or NADP as acceptor"/>
    <property type="evidence" value="ECO:0007669"/>
    <property type="project" value="TreeGrafter"/>
</dbReference>
<evidence type="ECO:0000313" key="6">
    <source>
        <dbReference type="Proteomes" id="UP000566819"/>
    </source>
</evidence>
<dbReference type="PANTHER" id="PTHR44229">
    <property type="entry name" value="15-HYDROXYPROSTAGLANDIN DEHYDROGENASE [NAD(+)]"/>
    <property type="match status" value="1"/>
</dbReference>
<evidence type="ECO:0000256" key="3">
    <source>
        <dbReference type="ARBA" id="ARBA00023002"/>
    </source>
</evidence>
<dbReference type="EMBL" id="JAAMPI010000197">
    <property type="protein sequence ID" value="KAF4634269.1"/>
    <property type="molecule type" value="Genomic_DNA"/>
</dbReference>
<comment type="caution">
    <text evidence="5">The sequence shown here is derived from an EMBL/GenBank/DDBJ whole genome shotgun (WGS) entry which is preliminary data.</text>
</comment>
<keyword evidence="6" id="KW-1185">Reference proteome</keyword>
<dbReference type="InterPro" id="IPR011008">
    <property type="entry name" value="Dimeric_a/b-barrel"/>
</dbReference>
<evidence type="ECO:0000256" key="1">
    <source>
        <dbReference type="ARBA" id="ARBA00006484"/>
    </source>
</evidence>
<dbReference type="Gene3D" id="3.40.50.720">
    <property type="entry name" value="NAD(P)-binding Rossmann-like Domain"/>
    <property type="match status" value="2"/>
</dbReference>
<dbReference type="SUPFAM" id="SSF54909">
    <property type="entry name" value="Dimeric alpha+beta barrel"/>
    <property type="match status" value="2"/>
</dbReference>
<dbReference type="InterPro" id="IPR002347">
    <property type="entry name" value="SDR_fam"/>
</dbReference>
<keyword evidence="2" id="KW-0521">NADP</keyword>
<feature type="domain" description="ABM" evidence="4">
    <location>
        <begin position="118"/>
        <end position="209"/>
    </location>
</feature>
<dbReference type="PROSITE" id="PS00061">
    <property type="entry name" value="ADH_SHORT"/>
    <property type="match status" value="1"/>
</dbReference>
<evidence type="ECO:0000313" key="5">
    <source>
        <dbReference type="EMBL" id="KAF4634269.1"/>
    </source>
</evidence>
<dbReference type="SUPFAM" id="SSF51735">
    <property type="entry name" value="NAD(P)-binding Rossmann-fold domains"/>
    <property type="match status" value="1"/>
</dbReference>
<dbReference type="InterPro" id="IPR007138">
    <property type="entry name" value="ABM_dom"/>
</dbReference>
<dbReference type="GO" id="GO:0005737">
    <property type="term" value="C:cytoplasm"/>
    <property type="evidence" value="ECO:0007669"/>
    <property type="project" value="TreeGrafter"/>
</dbReference>
<sequence length="473" mass="53128">MVFIIYGNLQFVPGRYDDWQVAYDKLDEYVFANEQDTRTYYFGVPIEYKDKISETTHMLAFEVYGKREDLYETHFNSPAMKKFLPVIPSTMTTGLDLTHYTDVSGFLDKSGKLDECGIIFDTKILCHSAAAREYVLKKLQVVSKHAGGEEKGTYTFWVLKSLDHDDEVRIFERYESFEAMQAHQRSSIIVDFWMEAKDEIKSMDGRTYVPNHKATLKMPPSTQKVAIITGAASGMGEALATHLISKDWPVTCLDLQRGTGEALAASLGPNASFFEANVADYDSQARVFQAVFEKWGRVDALCANAGIVDKSSIYVLKYKGSDVTQRQEERSSRRASVAGIYPHETYPEYNGAKAAVINFARGVAPVLKLKENILINTVLPGIVPTKIIPQEMLDAVSEDCLTPIDTIVRAYDHFLADENQQTGEALECSVQSHFIVPKQEYVNGTFSARACTVWEPLYKMMHGENSELPDAIP</sequence>
<reference evidence="5 6" key="1">
    <citation type="submission" date="2020-03" db="EMBL/GenBank/DDBJ databases">
        <title>Draft Genome Sequence of Cudoniella acicularis.</title>
        <authorList>
            <person name="Buettner E."/>
            <person name="Kellner H."/>
        </authorList>
    </citation>
    <scope>NUCLEOTIDE SEQUENCE [LARGE SCALE GENOMIC DNA]</scope>
    <source>
        <strain evidence="5 6">DSM 108380</strain>
    </source>
</reference>
<dbReference type="PANTHER" id="PTHR44229:SF4">
    <property type="entry name" value="15-HYDROXYPROSTAGLANDIN DEHYDROGENASE [NAD(+)]"/>
    <property type="match status" value="1"/>
</dbReference>
<dbReference type="Proteomes" id="UP000566819">
    <property type="component" value="Unassembled WGS sequence"/>
</dbReference>
<proteinExistence type="inferred from homology"/>
<dbReference type="PRINTS" id="PR00081">
    <property type="entry name" value="GDHRDH"/>
</dbReference>
<dbReference type="OrthoDB" id="5328688at2759"/>
<evidence type="ECO:0000259" key="4">
    <source>
        <dbReference type="PROSITE" id="PS51725"/>
    </source>
</evidence>
<dbReference type="PROSITE" id="PS51725">
    <property type="entry name" value="ABM"/>
    <property type="match status" value="1"/>
</dbReference>
<dbReference type="Pfam" id="PF03992">
    <property type="entry name" value="ABM"/>
    <property type="match status" value="1"/>
</dbReference>
<accession>A0A8H4RSQ6</accession>
<organism evidence="5 6">
    <name type="scientific">Cudoniella acicularis</name>
    <dbReference type="NCBI Taxonomy" id="354080"/>
    <lineage>
        <taxon>Eukaryota</taxon>
        <taxon>Fungi</taxon>
        <taxon>Dikarya</taxon>
        <taxon>Ascomycota</taxon>
        <taxon>Pezizomycotina</taxon>
        <taxon>Leotiomycetes</taxon>
        <taxon>Helotiales</taxon>
        <taxon>Tricladiaceae</taxon>
        <taxon>Cudoniella</taxon>
    </lineage>
</organism>
<dbReference type="AlphaFoldDB" id="A0A8H4RSQ6"/>
<dbReference type="InterPro" id="IPR036291">
    <property type="entry name" value="NAD(P)-bd_dom_sf"/>
</dbReference>
<gene>
    <name evidence="5" type="ORF">G7Y89_g3852</name>
</gene>
<dbReference type="Pfam" id="PF00106">
    <property type="entry name" value="adh_short"/>
    <property type="match status" value="1"/>
</dbReference>
<keyword evidence="3" id="KW-0560">Oxidoreductase</keyword>
<protein>
    <recommendedName>
        <fullName evidence="4">ABM domain-containing protein</fullName>
    </recommendedName>
</protein>
<dbReference type="InterPro" id="IPR020904">
    <property type="entry name" value="Sc_DH/Rdtase_CS"/>
</dbReference>
<comment type="similarity">
    <text evidence="1">Belongs to the short-chain dehydrogenases/reductases (SDR) family.</text>
</comment>
<dbReference type="Gene3D" id="3.30.70.100">
    <property type="match status" value="1"/>
</dbReference>